<dbReference type="InterPro" id="IPR022712">
    <property type="entry name" value="Beta_Casp"/>
</dbReference>
<dbReference type="InterPro" id="IPR050698">
    <property type="entry name" value="MBL"/>
</dbReference>
<dbReference type="InterPro" id="IPR001279">
    <property type="entry name" value="Metallo-B-lactamas"/>
</dbReference>
<dbReference type="Gene3D" id="3.60.15.10">
    <property type="entry name" value="Ribonuclease Z/Hydroxyacylglutathione hydrolase-like"/>
    <property type="match status" value="1"/>
</dbReference>
<dbReference type="Pfam" id="PF00753">
    <property type="entry name" value="Lactamase_B"/>
    <property type="match status" value="1"/>
</dbReference>
<feature type="domain" description="Metallo-beta-lactamase" evidence="2">
    <location>
        <begin position="11"/>
        <end position="211"/>
    </location>
</feature>
<accession>A0A660SKF4</accession>
<dbReference type="Proteomes" id="UP000268469">
    <property type="component" value="Unassembled WGS sequence"/>
</dbReference>
<keyword evidence="1 4" id="KW-0378">Hydrolase</keyword>
<comment type="caution">
    <text evidence="4">The sequence shown here is derived from an EMBL/GenBank/DDBJ whole genome shotgun (WGS) entry which is preliminary data.</text>
</comment>
<evidence type="ECO:0000256" key="1">
    <source>
        <dbReference type="ARBA" id="ARBA00022801"/>
    </source>
</evidence>
<dbReference type="SMART" id="SM01027">
    <property type="entry name" value="Beta-Casp"/>
    <property type="match status" value="1"/>
</dbReference>
<dbReference type="AlphaFoldDB" id="A0A660SKF4"/>
<dbReference type="Gene3D" id="3.40.50.10890">
    <property type="match status" value="1"/>
</dbReference>
<dbReference type="GO" id="GO:0004521">
    <property type="term" value="F:RNA endonuclease activity"/>
    <property type="evidence" value="ECO:0007669"/>
    <property type="project" value="TreeGrafter"/>
</dbReference>
<evidence type="ECO:0000313" key="5">
    <source>
        <dbReference type="Proteomes" id="UP000268469"/>
    </source>
</evidence>
<name>A0A660SKF4_UNCW3</name>
<dbReference type="GO" id="GO:0016787">
    <property type="term" value="F:hydrolase activity"/>
    <property type="evidence" value="ECO:0007669"/>
    <property type="project" value="UniProtKB-KW"/>
</dbReference>
<feature type="domain" description="Beta-Casp" evidence="3">
    <location>
        <begin position="245"/>
        <end position="368"/>
    </location>
</feature>
<protein>
    <submittedName>
        <fullName evidence="4">MBL fold metallo-hydrolase</fullName>
    </submittedName>
</protein>
<dbReference type="Pfam" id="PF07521">
    <property type="entry name" value="RMMBL"/>
    <property type="match status" value="1"/>
</dbReference>
<proteinExistence type="predicted"/>
<dbReference type="SUPFAM" id="SSF56281">
    <property type="entry name" value="Metallo-hydrolase/oxidoreductase"/>
    <property type="match status" value="1"/>
</dbReference>
<dbReference type="PANTHER" id="PTHR11203:SF37">
    <property type="entry name" value="INTEGRATOR COMPLEX SUBUNIT 11"/>
    <property type="match status" value="1"/>
</dbReference>
<dbReference type="CDD" id="cd16295">
    <property type="entry name" value="TTHA0252-CPSF-like_MBL-fold"/>
    <property type="match status" value="1"/>
</dbReference>
<sequence length="452" mass="51500">MRIKFLGGARTVTGSLFLYNNRFLIEAGLFQGHREEAEQINRNPPIDLSQISAILLTHAHLDHSGNIPNLIKKGYQGPIYATQATIEITSLLLRDAAHIFEQDIAYLNKKLRKKGLPEKEPLYTIDDVERSLQHFEPIPYHHPFQIGDETITFFDAGHILGSAQIRLEGPKGSILFSGDLGRRGMPFLRDPELGIKTEVLVLESTYGGRNHEELTTVKEKLIQLINKINRRKSRLLIPAFAVERTQDLIYLLHELEDEIPPVPIYVDSPLAQNVTRIFKSHVELYDREAKELIQNNDDPLGFGHLHYIRDVEESKWLNDREGPLIIISASGMCEGGRILHHLKRSLTNPDDIVLFVGFQARNTLGRRLIDGVKEVKVFGEEYPVRCEIVRIDGLSSHADQNDLITYVKSIPELKRIFLIHGEEEEMETLAEKLKSSFTGQIDLPQLGEEFQF</sequence>
<dbReference type="InterPro" id="IPR011108">
    <property type="entry name" value="RMMBL"/>
</dbReference>
<dbReference type="EMBL" id="QNBE01000012">
    <property type="protein sequence ID" value="RKX71288.1"/>
    <property type="molecule type" value="Genomic_DNA"/>
</dbReference>
<reference evidence="4 5" key="1">
    <citation type="submission" date="2018-06" db="EMBL/GenBank/DDBJ databases">
        <title>Extensive metabolic versatility and redundancy in microbially diverse, dynamic hydrothermal sediments.</title>
        <authorList>
            <person name="Dombrowski N."/>
            <person name="Teske A."/>
            <person name="Baker B.J."/>
        </authorList>
    </citation>
    <scope>NUCLEOTIDE SEQUENCE [LARGE SCALE GENOMIC DNA]</scope>
    <source>
        <strain evidence="4">B36_G15</strain>
    </source>
</reference>
<evidence type="ECO:0000259" key="3">
    <source>
        <dbReference type="SMART" id="SM01027"/>
    </source>
</evidence>
<dbReference type="PANTHER" id="PTHR11203">
    <property type="entry name" value="CLEAVAGE AND POLYADENYLATION SPECIFICITY FACTOR FAMILY MEMBER"/>
    <property type="match status" value="1"/>
</dbReference>
<dbReference type="InterPro" id="IPR036866">
    <property type="entry name" value="RibonucZ/Hydroxyglut_hydro"/>
</dbReference>
<dbReference type="SMART" id="SM00849">
    <property type="entry name" value="Lactamase_B"/>
    <property type="match status" value="1"/>
</dbReference>
<evidence type="ECO:0000259" key="2">
    <source>
        <dbReference type="SMART" id="SM00849"/>
    </source>
</evidence>
<gene>
    <name evidence="4" type="ORF">DRP53_02010</name>
</gene>
<organism evidence="4 5">
    <name type="scientific">candidate division WOR-3 bacterium</name>
    <dbReference type="NCBI Taxonomy" id="2052148"/>
    <lineage>
        <taxon>Bacteria</taxon>
        <taxon>Bacteria division WOR-3</taxon>
    </lineage>
</organism>
<evidence type="ECO:0000313" key="4">
    <source>
        <dbReference type="EMBL" id="RKX71288.1"/>
    </source>
</evidence>
<dbReference type="Pfam" id="PF10996">
    <property type="entry name" value="Beta-Casp"/>
    <property type="match status" value="1"/>
</dbReference>